<evidence type="ECO:0000256" key="4">
    <source>
        <dbReference type="ARBA" id="ARBA00022723"/>
    </source>
</evidence>
<evidence type="ECO:0000256" key="6">
    <source>
        <dbReference type="ARBA" id="ARBA00022842"/>
    </source>
</evidence>
<evidence type="ECO:0000256" key="1">
    <source>
        <dbReference type="ARBA" id="ARBA00001936"/>
    </source>
</evidence>
<dbReference type="Proteomes" id="UP000267096">
    <property type="component" value="Unassembled WGS sequence"/>
</dbReference>
<comment type="cofactor">
    <cofactor evidence="1">
        <name>Mn(2+)</name>
        <dbReference type="ChEBI" id="CHEBI:29035"/>
    </cofactor>
</comment>
<evidence type="ECO:0000313" key="8">
    <source>
        <dbReference type="EMBL" id="VDK49890.1"/>
    </source>
</evidence>
<dbReference type="PANTHER" id="PTHR12318:SF0">
    <property type="entry name" value="ACYL-COENZYME A DIPHOSPHATASE NUDT19"/>
    <property type="match status" value="1"/>
</dbReference>
<comment type="cofactor">
    <cofactor evidence="2">
        <name>Mg(2+)</name>
        <dbReference type="ChEBI" id="CHEBI:18420"/>
    </cofactor>
</comment>
<evidence type="ECO:0000256" key="7">
    <source>
        <dbReference type="ARBA" id="ARBA00023211"/>
    </source>
</evidence>
<keyword evidence="7" id="KW-0464">Manganese</keyword>
<dbReference type="AlphaFoldDB" id="A0A0M3JZW8"/>
<proteinExistence type="inferred from homology"/>
<keyword evidence="6" id="KW-0460">Magnesium</keyword>
<keyword evidence="4" id="KW-0479">Metal-binding</keyword>
<keyword evidence="9" id="KW-1185">Reference proteome</keyword>
<dbReference type="InterPro" id="IPR039121">
    <property type="entry name" value="NUDT19"/>
</dbReference>
<reference evidence="10" key="1">
    <citation type="submission" date="2017-02" db="UniProtKB">
        <authorList>
            <consortium name="WormBaseParasite"/>
        </authorList>
    </citation>
    <scope>IDENTIFICATION</scope>
</reference>
<dbReference type="WBParaSite" id="ASIM_0001408201-mRNA-1">
    <property type="protein sequence ID" value="ASIM_0001408201-mRNA-1"/>
    <property type="gene ID" value="ASIM_0001408201"/>
</dbReference>
<dbReference type="Gene3D" id="3.90.79.10">
    <property type="entry name" value="Nucleoside Triphosphate Pyrophosphohydrolase"/>
    <property type="match status" value="2"/>
</dbReference>
<protein>
    <submittedName>
        <fullName evidence="10">Putative nudix hydrolase 7 (inferred by orthology to a C. elegans protein)</fullName>
    </submittedName>
</protein>
<organism evidence="10">
    <name type="scientific">Anisakis simplex</name>
    <name type="common">Herring worm</name>
    <dbReference type="NCBI Taxonomy" id="6269"/>
    <lineage>
        <taxon>Eukaryota</taxon>
        <taxon>Metazoa</taxon>
        <taxon>Ecdysozoa</taxon>
        <taxon>Nematoda</taxon>
        <taxon>Chromadorea</taxon>
        <taxon>Rhabditida</taxon>
        <taxon>Spirurina</taxon>
        <taxon>Ascaridomorpha</taxon>
        <taxon>Ascaridoidea</taxon>
        <taxon>Anisakidae</taxon>
        <taxon>Anisakis</taxon>
        <taxon>Anisakis simplex complex</taxon>
    </lineage>
</organism>
<evidence type="ECO:0000256" key="3">
    <source>
        <dbReference type="ARBA" id="ARBA00005582"/>
    </source>
</evidence>
<dbReference type="PANTHER" id="PTHR12318">
    <property type="entry name" value="TESTOSTERONE-REGULATED PROTEIN RP2"/>
    <property type="match status" value="1"/>
</dbReference>
<evidence type="ECO:0000313" key="10">
    <source>
        <dbReference type="WBParaSite" id="ASIM_0001408201-mRNA-1"/>
    </source>
</evidence>
<dbReference type="EMBL" id="UYRR01031414">
    <property type="protein sequence ID" value="VDK49890.1"/>
    <property type="molecule type" value="Genomic_DNA"/>
</dbReference>
<dbReference type="OrthoDB" id="1695362at2759"/>
<keyword evidence="5" id="KW-0378">Hydrolase</keyword>
<reference evidence="8 9" key="2">
    <citation type="submission" date="2018-11" db="EMBL/GenBank/DDBJ databases">
        <authorList>
            <consortium name="Pathogen Informatics"/>
        </authorList>
    </citation>
    <scope>NUCLEOTIDE SEQUENCE [LARGE SCALE GENOMIC DNA]</scope>
</reference>
<gene>
    <name evidence="8" type="ORF">ASIM_LOCUS13510</name>
</gene>
<accession>A0A0M3JZW8</accession>
<sequence>MGRRCSRSSFLPNAFVFPGGMVDDTDKAMPNWLTPFDYGKRFDTYFYTLDVSDNSDKEAIKIDSKSKELYEIDWYSAEEIVNRANSGQLILPPPQAYEIRRIIENRFGNLEQLYCPLKLCPQLLDAGDKVIALLNNDFAYNHDQNSTETPMRKACSADLPSAIGTSTVNEGKTRRQLHRMIFNKKPLWSQMKVIYCSTQQSQQQR</sequence>
<evidence type="ECO:0000256" key="2">
    <source>
        <dbReference type="ARBA" id="ARBA00001946"/>
    </source>
</evidence>
<evidence type="ECO:0000256" key="5">
    <source>
        <dbReference type="ARBA" id="ARBA00022801"/>
    </source>
</evidence>
<evidence type="ECO:0000313" key="9">
    <source>
        <dbReference type="Proteomes" id="UP000267096"/>
    </source>
</evidence>
<dbReference type="GO" id="GO:0005739">
    <property type="term" value="C:mitochondrion"/>
    <property type="evidence" value="ECO:0007669"/>
    <property type="project" value="TreeGrafter"/>
</dbReference>
<dbReference type="GO" id="GO:0046872">
    <property type="term" value="F:metal ion binding"/>
    <property type="evidence" value="ECO:0007669"/>
    <property type="project" value="UniProtKB-KW"/>
</dbReference>
<name>A0A0M3JZW8_ANISI</name>
<dbReference type="GO" id="GO:0016818">
    <property type="term" value="F:hydrolase activity, acting on acid anhydrides, in phosphorus-containing anhydrides"/>
    <property type="evidence" value="ECO:0007669"/>
    <property type="project" value="InterPro"/>
</dbReference>
<comment type="similarity">
    <text evidence="3">Belongs to the Nudix hydrolase family.</text>
</comment>